<dbReference type="EC" id="4.1.2.25" evidence="6"/>
<evidence type="ECO:0000256" key="7">
    <source>
        <dbReference type="ARBA" id="ARBA00018285"/>
    </source>
</evidence>
<dbReference type="RefSeq" id="WP_109014593.1">
    <property type="nucleotide sequence ID" value="NZ_BDOQ01000003.1"/>
</dbReference>
<comment type="catalytic activity">
    <reaction evidence="2">
        <text>7,8-dihydroneopterin = 6-hydroxymethyl-7,8-dihydropterin + glycolaldehyde</text>
        <dbReference type="Rhea" id="RHEA:10540"/>
        <dbReference type="ChEBI" id="CHEBI:17001"/>
        <dbReference type="ChEBI" id="CHEBI:17071"/>
        <dbReference type="ChEBI" id="CHEBI:44841"/>
        <dbReference type="EC" id="4.1.2.25"/>
    </reaction>
</comment>
<dbReference type="InterPro" id="IPR006157">
    <property type="entry name" value="FolB_dom"/>
</dbReference>
<dbReference type="NCBIfam" id="TIGR00526">
    <property type="entry name" value="folB_dom"/>
    <property type="match status" value="1"/>
</dbReference>
<dbReference type="PANTHER" id="PTHR42844:SF1">
    <property type="entry name" value="DIHYDRONEOPTERIN ALDOLASE 1-RELATED"/>
    <property type="match status" value="1"/>
</dbReference>
<dbReference type="SMART" id="SM00905">
    <property type="entry name" value="FolB"/>
    <property type="match status" value="1"/>
</dbReference>
<reference evidence="16 17" key="1">
    <citation type="journal article" date="2018" name="Environ. Microbiol.">
        <title>Isolation and genomic characterization of Novimethylophilus kurashikiensis gen. nov. sp. nov., a new lanthanide-dependent methylotrophic species of Methylophilaceae.</title>
        <authorList>
            <person name="Lv H."/>
            <person name="Sahin N."/>
            <person name="Tani A."/>
        </authorList>
    </citation>
    <scope>NUCLEOTIDE SEQUENCE [LARGE SCALE GENOMIC DNA]</scope>
    <source>
        <strain evidence="16 17">La2-4</strain>
    </source>
</reference>
<keyword evidence="17" id="KW-1185">Reference proteome</keyword>
<dbReference type="AlphaFoldDB" id="A0A2R5F5E8"/>
<protein>
    <recommendedName>
        <fullName evidence="7">Dihydroneopterin aldolase</fullName>
        <ecNumber evidence="6">4.1.2.25</ecNumber>
        <ecNumber evidence="5">5.1.99.8</ecNumber>
    </recommendedName>
    <alternativeName>
        <fullName evidence="12">7,8-dihydroneopterin 2'-epimerase</fullName>
    </alternativeName>
    <alternativeName>
        <fullName evidence="14">7,8-dihydroneopterin aldolase</fullName>
    </alternativeName>
    <alternativeName>
        <fullName evidence="11">7,8-dihydroneopterin epimerase</fullName>
    </alternativeName>
    <alternativeName>
        <fullName evidence="13">Dihydroneopterin epimerase</fullName>
    </alternativeName>
</protein>
<evidence type="ECO:0000256" key="3">
    <source>
        <dbReference type="ARBA" id="ARBA00005013"/>
    </source>
</evidence>
<dbReference type="Proteomes" id="UP000245081">
    <property type="component" value="Unassembled WGS sequence"/>
</dbReference>
<evidence type="ECO:0000256" key="6">
    <source>
        <dbReference type="ARBA" id="ARBA00013043"/>
    </source>
</evidence>
<accession>A0A2R5F5E8</accession>
<evidence type="ECO:0000256" key="1">
    <source>
        <dbReference type="ARBA" id="ARBA00000693"/>
    </source>
</evidence>
<evidence type="ECO:0000313" key="17">
    <source>
        <dbReference type="Proteomes" id="UP000245081"/>
    </source>
</evidence>
<dbReference type="EC" id="5.1.99.8" evidence="5"/>
<keyword evidence="10 16" id="KW-0456">Lyase</keyword>
<keyword evidence="9 16" id="KW-0413">Isomerase</keyword>
<evidence type="ECO:0000256" key="12">
    <source>
        <dbReference type="ARBA" id="ARBA00031101"/>
    </source>
</evidence>
<evidence type="ECO:0000256" key="10">
    <source>
        <dbReference type="ARBA" id="ARBA00023239"/>
    </source>
</evidence>
<dbReference type="Pfam" id="PF02152">
    <property type="entry name" value="FolB"/>
    <property type="match status" value="1"/>
</dbReference>
<gene>
    <name evidence="16" type="primary">folB</name>
    <name evidence="16" type="ORF">NMK_0932</name>
</gene>
<evidence type="ECO:0000256" key="5">
    <source>
        <dbReference type="ARBA" id="ARBA00012234"/>
    </source>
</evidence>
<comment type="pathway">
    <text evidence="3">Cofactor biosynthesis; tetrahydrofolate biosynthesis; 2-amino-4-hydroxy-6-hydroxymethyl-7,8-dihydropteridine diphosphate from 7,8-dihydroneopterin triphosphate: step 3/4.</text>
</comment>
<evidence type="ECO:0000256" key="13">
    <source>
        <dbReference type="ARBA" id="ARBA00032109"/>
    </source>
</evidence>
<evidence type="ECO:0000256" key="8">
    <source>
        <dbReference type="ARBA" id="ARBA00022909"/>
    </source>
</evidence>
<evidence type="ECO:0000256" key="14">
    <source>
        <dbReference type="ARBA" id="ARBA00032903"/>
    </source>
</evidence>
<sequence>MDIIFLQEVKIQTILGVPEWERMQPQTVVLDIELAMPHSRSCQSDAIEDTIDYGRIVARMRERLAEKSFRLVEALAEDLAQMIMGEFGTPWIKIRVAKPGILPGVKQLGVVIERGQKTNN</sequence>
<dbReference type="OrthoDB" id="9810587at2"/>
<comment type="caution">
    <text evidence="16">The sequence shown here is derived from an EMBL/GenBank/DDBJ whole genome shotgun (WGS) entry which is preliminary data.</text>
</comment>
<dbReference type="InterPro" id="IPR006156">
    <property type="entry name" value="Dihydroneopterin_aldolase"/>
</dbReference>
<evidence type="ECO:0000256" key="11">
    <source>
        <dbReference type="ARBA" id="ARBA00029947"/>
    </source>
</evidence>
<evidence type="ECO:0000259" key="15">
    <source>
        <dbReference type="SMART" id="SM00905"/>
    </source>
</evidence>
<dbReference type="GO" id="GO:0016853">
    <property type="term" value="F:isomerase activity"/>
    <property type="evidence" value="ECO:0007669"/>
    <property type="project" value="UniProtKB-KW"/>
</dbReference>
<dbReference type="PANTHER" id="PTHR42844">
    <property type="entry name" value="DIHYDRONEOPTERIN ALDOLASE 1-RELATED"/>
    <property type="match status" value="1"/>
</dbReference>
<dbReference type="GO" id="GO:0046656">
    <property type="term" value="P:folic acid biosynthetic process"/>
    <property type="evidence" value="ECO:0007669"/>
    <property type="project" value="UniProtKB-KW"/>
</dbReference>
<name>A0A2R5F5E8_9PROT</name>
<comment type="catalytic activity">
    <reaction evidence="1">
        <text>7,8-dihydroneopterin = 7,8-dihydromonapterin</text>
        <dbReference type="Rhea" id="RHEA:45328"/>
        <dbReference type="ChEBI" id="CHEBI:17001"/>
        <dbReference type="ChEBI" id="CHEBI:71175"/>
        <dbReference type="EC" id="5.1.99.8"/>
    </reaction>
</comment>
<evidence type="ECO:0000313" key="16">
    <source>
        <dbReference type="EMBL" id="GBG13385.1"/>
    </source>
</evidence>
<dbReference type="GO" id="GO:0005737">
    <property type="term" value="C:cytoplasm"/>
    <property type="evidence" value="ECO:0007669"/>
    <property type="project" value="TreeGrafter"/>
</dbReference>
<dbReference type="EMBL" id="BDOQ01000003">
    <property type="protein sequence ID" value="GBG13385.1"/>
    <property type="molecule type" value="Genomic_DNA"/>
</dbReference>
<dbReference type="Gene3D" id="3.30.1130.10">
    <property type="match status" value="1"/>
</dbReference>
<evidence type="ECO:0000256" key="9">
    <source>
        <dbReference type="ARBA" id="ARBA00023235"/>
    </source>
</evidence>
<dbReference type="SUPFAM" id="SSF55620">
    <property type="entry name" value="Tetrahydrobiopterin biosynthesis enzymes-like"/>
    <property type="match status" value="1"/>
</dbReference>
<evidence type="ECO:0000256" key="2">
    <source>
        <dbReference type="ARBA" id="ARBA00001353"/>
    </source>
</evidence>
<dbReference type="InterPro" id="IPR043133">
    <property type="entry name" value="GTP-CH-I_C/QueF"/>
</dbReference>
<evidence type="ECO:0000256" key="4">
    <source>
        <dbReference type="ARBA" id="ARBA00005708"/>
    </source>
</evidence>
<proteinExistence type="inferred from homology"/>
<comment type="similarity">
    <text evidence="4">Belongs to the DHNA family.</text>
</comment>
<organism evidence="16 17">
    <name type="scientific">Novimethylophilus kurashikiensis</name>
    <dbReference type="NCBI Taxonomy" id="1825523"/>
    <lineage>
        <taxon>Bacteria</taxon>
        <taxon>Pseudomonadati</taxon>
        <taxon>Pseudomonadota</taxon>
        <taxon>Betaproteobacteria</taxon>
        <taxon>Nitrosomonadales</taxon>
        <taxon>Methylophilaceae</taxon>
        <taxon>Novimethylophilus</taxon>
    </lineage>
</organism>
<dbReference type="GO" id="GO:0004150">
    <property type="term" value="F:dihydroneopterin aldolase activity"/>
    <property type="evidence" value="ECO:0007669"/>
    <property type="project" value="UniProtKB-EC"/>
</dbReference>
<dbReference type="FunFam" id="3.30.1130.10:FF:000002">
    <property type="entry name" value="7,8-dihydroneopterin aldolase"/>
    <property type="match status" value="1"/>
</dbReference>
<feature type="domain" description="Dihydroneopterin aldolase/epimerase" evidence="15">
    <location>
        <begin position="4"/>
        <end position="114"/>
    </location>
</feature>
<keyword evidence="8" id="KW-0289">Folate biosynthesis</keyword>